<gene>
    <name evidence="1" type="ORF">FH608_028760</name>
</gene>
<proteinExistence type="predicted"/>
<dbReference type="Proteomes" id="UP000312512">
    <property type="component" value="Unassembled WGS sequence"/>
</dbReference>
<evidence type="ECO:0000313" key="2">
    <source>
        <dbReference type="Proteomes" id="UP000312512"/>
    </source>
</evidence>
<comment type="caution">
    <text evidence="1">The sequence shown here is derived from an EMBL/GenBank/DDBJ whole genome shotgun (WGS) entry which is preliminary data.</text>
</comment>
<keyword evidence="2" id="KW-1185">Reference proteome</keyword>
<evidence type="ECO:0000313" key="1">
    <source>
        <dbReference type="EMBL" id="KAB8191938.1"/>
    </source>
</evidence>
<accession>A0A5C4W4Y7</accession>
<dbReference type="EMBL" id="VDLX02000011">
    <property type="protein sequence ID" value="KAB8191938.1"/>
    <property type="molecule type" value="Genomic_DNA"/>
</dbReference>
<name>A0A5C4W4Y7_9ACTN</name>
<reference evidence="1 2" key="1">
    <citation type="submission" date="2019-10" db="EMBL/GenBank/DDBJ databases">
        <title>Nonomuraea sp. nov., isolated from Phyllanthus amarus.</title>
        <authorList>
            <person name="Klykleung N."/>
            <person name="Tanasupawat S."/>
        </authorList>
    </citation>
    <scope>NUCLEOTIDE SEQUENCE [LARGE SCALE GENOMIC DNA]</scope>
    <source>
        <strain evidence="1 2">PA1-10</strain>
    </source>
</reference>
<dbReference type="AlphaFoldDB" id="A0A5C4W4Y7"/>
<sequence>MRRAGEQLHAALEKPASLPYPAPEVAELAGVADAALTWAKVLEDARADRVAAGGSHQAAGHAP</sequence>
<protein>
    <submittedName>
        <fullName evidence="1">Uncharacterized protein</fullName>
    </submittedName>
</protein>
<organism evidence="1 2">
    <name type="scientific">Nonomuraea phyllanthi</name>
    <dbReference type="NCBI Taxonomy" id="2219224"/>
    <lineage>
        <taxon>Bacteria</taxon>
        <taxon>Bacillati</taxon>
        <taxon>Actinomycetota</taxon>
        <taxon>Actinomycetes</taxon>
        <taxon>Streptosporangiales</taxon>
        <taxon>Streptosporangiaceae</taxon>
        <taxon>Nonomuraea</taxon>
    </lineage>
</organism>
<dbReference type="RefSeq" id="WP_139633739.1">
    <property type="nucleotide sequence ID" value="NZ_VDLX02000011.1"/>
</dbReference>